<keyword evidence="1" id="KW-0812">Transmembrane</keyword>
<keyword evidence="1" id="KW-0472">Membrane</keyword>
<comment type="caution">
    <text evidence="2">The sequence shown here is derived from an EMBL/GenBank/DDBJ whole genome shotgun (WGS) entry which is preliminary data.</text>
</comment>
<dbReference type="EMBL" id="DUZY01000008">
    <property type="protein sequence ID" value="DAD46893.1"/>
    <property type="molecule type" value="Genomic_DNA"/>
</dbReference>
<keyword evidence="3" id="KW-1185">Reference proteome</keyword>
<evidence type="ECO:0000256" key="1">
    <source>
        <dbReference type="SAM" id="Phobius"/>
    </source>
</evidence>
<evidence type="ECO:0000313" key="2">
    <source>
        <dbReference type="EMBL" id="DAD46893.1"/>
    </source>
</evidence>
<proteinExistence type="predicted"/>
<feature type="transmembrane region" description="Helical" evidence="1">
    <location>
        <begin position="15"/>
        <end position="33"/>
    </location>
</feature>
<organism evidence="2 3">
    <name type="scientific">Nelumbo nucifera</name>
    <name type="common">Sacred lotus</name>
    <dbReference type="NCBI Taxonomy" id="4432"/>
    <lineage>
        <taxon>Eukaryota</taxon>
        <taxon>Viridiplantae</taxon>
        <taxon>Streptophyta</taxon>
        <taxon>Embryophyta</taxon>
        <taxon>Tracheophyta</taxon>
        <taxon>Spermatophyta</taxon>
        <taxon>Magnoliopsida</taxon>
        <taxon>Proteales</taxon>
        <taxon>Nelumbonaceae</taxon>
        <taxon>Nelumbo</taxon>
    </lineage>
</organism>
<sequence>MYLFRIQVDKPTHQTYLFSLFTSFTITPTNGVVNSKKHRILKRR</sequence>
<accession>A0A822ZPZ0</accession>
<dbReference type="AlphaFoldDB" id="A0A822ZPZ0"/>
<protein>
    <submittedName>
        <fullName evidence="2">Uncharacterized protein</fullName>
    </submittedName>
</protein>
<reference evidence="2 3" key="1">
    <citation type="journal article" date="2020" name="Mol. Biol. Evol.">
        <title>Distinct Expression and Methylation Patterns for Genes with Different Fates following a Single Whole-Genome Duplication in Flowering Plants.</title>
        <authorList>
            <person name="Shi T."/>
            <person name="Rahmani R.S."/>
            <person name="Gugger P.F."/>
            <person name="Wang M."/>
            <person name="Li H."/>
            <person name="Zhang Y."/>
            <person name="Li Z."/>
            <person name="Wang Q."/>
            <person name="Van de Peer Y."/>
            <person name="Marchal K."/>
            <person name="Chen J."/>
        </authorList>
    </citation>
    <scope>NUCLEOTIDE SEQUENCE [LARGE SCALE GENOMIC DNA]</scope>
    <source>
        <tissue evidence="2">Leaf</tissue>
    </source>
</reference>
<keyword evidence="1" id="KW-1133">Transmembrane helix</keyword>
<gene>
    <name evidence="2" type="ORF">HUJ06_016830</name>
</gene>
<dbReference type="Proteomes" id="UP000607653">
    <property type="component" value="Unassembled WGS sequence"/>
</dbReference>
<name>A0A822ZPZ0_NELNU</name>
<evidence type="ECO:0000313" key="3">
    <source>
        <dbReference type="Proteomes" id="UP000607653"/>
    </source>
</evidence>